<dbReference type="InterPro" id="IPR008756">
    <property type="entry name" value="Peptidase_M56"/>
</dbReference>
<feature type="transmembrane region" description="Helical" evidence="1">
    <location>
        <begin position="12"/>
        <end position="28"/>
    </location>
</feature>
<feature type="transmembrane region" description="Helical" evidence="1">
    <location>
        <begin position="99"/>
        <end position="121"/>
    </location>
</feature>
<evidence type="ECO:0000313" key="4">
    <source>
        <dbReference type="Proteomes" id="UP000229081"/>
    </source>
</evidence>
<dbReference type="InterPro" id="IPR052173">
    <property type="entry name" value="Beta-lactam_resp_regulator"/>
</dbReference>
<reference evidence="3 4" key="1">
    <citation type="submission" date="2017-11" db="EMBL/GenBank/DDBJ databases">
        <title>Complete genome sequence of Sphingomonas sp. Strain Cra20, a psychrotolerant potential plant growth promoting rhizobacteria.</title>
        <authorList>
            <person name="Luo Y."/>
        </authorList>
    </citation>
    <scope>NUCLEOTIDE SEQUENCE [LARGE SCALE GENOMIC DNA]</scope>
    <source>
        <strain evidence="3 4">Cra20</strain>
    </source>
</reference>
<dbReference type="EMBL" id="CP024923">
    <property type="protein sequence ID" value="ATY33878.1"/>
    <property type="molecule type" value="Genomic_DNA"/>
</dbReference>
<protein>
    <recommendedName>
        <fullName evidence="2">Peptidase M56 domain-containing protein</fullName>
    </recommendedName>
</protein>
<feature type="transmembrane region" description="Helical" evidence="1">
    <location>
        <begin position="291"/>
        <end position="313"/>
    </location>
</feature>
<dbReference type="KEGG" id="sphc:CVN68_19550"/>
<feature type="transmembrane region" description="Helical" evidence="1">
    <location>
        <begin position="149"/>
        <end position="172"/>
    </location>
</feature>
<dbReference type="PANTHER" id="PTHR34978:SF3">
    <property type="entry name" value="SLR0241 PROTEIN"/>
    <property type="match status" value="1"/>
</dbReference>
<evidence type="ECO:0000256" key="1">
    <source>
        <dbReference type="SAM" id="Phobius"/>
    </source>
</evidence>
<gene>
    <name evidence="3" type="ORF">CVN68_19550</name>
</gene>
<dbReference type="PANTHER" id="PTHR34978">
    <property type="entry name" value="POSSIBLE SENSOR-TRANSDUCER PROTEIN BLAR"/>
    <property type="match status" value="1"/>
</dbReference>
<feature type="domain" description="Peptidase M56" evidence="2">
    <location>
        <begin position="78"/>
        <end position="277"/>
    </location>
</feature>
<dbReference type="AlphaFoldDB" id="A0A2K8MJ15"/>
<dbReference type="OrthoDB" id="7565665at2"/>
<keyword evidence="1" id="KW-1133">Transmembrane helix</keyword>
<feature type="transmembrane region" description="Helical" evidence="1">
    <location>
        <begin position="199"/>
        <end position="221"/>
    </location>
</feature>
<dbReference type="CDD" id="cd07341">
    <property type="entry name" value="M56_BlaR1_MecR1_like"/>
    <property type="match status" value="1"/>
</dbReference>
<dbReference type="Proteomes" id="UP000229081">
    <property type="component" value="Chromosome"/>
</dbReference>
<name>A0A2K8MJ15_9SPHN</name>
<organism evidence="3 4">
    <name type="scientific">Sphingomonas psychrotolerans</name>
    <dbReference type="NCBI Taxonomy" id="1327635"/>
    <lineage>
        <taxon>Bacteria</taxon>
        <taxon>Pseudomonadati</taxon>
        <taxon>Pseudomonadota</taxon>
        <taxon>Alphaproteobacteria</taxon>
        <taxon>Sphingomonadales</taxon>
        <taxon>Sphingomonadaceae</taxon>
        <taxon>Sphingomonas</taxon>
    </lineage>
</organism>
<keyword evidence="4" id="KW-1185">Reference proteome</keyword>
<evidence type="ECO:0000259" key="2">
    <source>
        <dbReference type="Pfam" id="PF05569"/>
    </source>
</evidence>
<keyword evidence="1" id="KW-0472">Membrane</keyword>
<dbReference type="Pfam" id="PF05569">
    <property type="entry name" value="Peptidase_M56"/>
    <property type="match status" value="1"/>
</dbReference>
<sequence length="513" mass="54241">MLASLVDFGWKSALIAGLALLAGHLLRYRAPAERVALLRAALAALLMLPLLALAVPELEVAVLPALDTPAVTGFAATSAEAVDMAAGEGATAISLDWLAALYLIGAAMLLLRLAVGVSTLWRWTHSAAPVRDPRWIAAMRGAGGLRRPVRLLVSPHVAAPMSWGIAPAWLLIGPGTEQRAEQAEAVIAHELAHVRRFDWPVLMAAQLVVLCFWFNPLVWLLTRELARQAELAADEEAIRHVARADYAQALLTLGRGAAHPAACGMSITHSALGRRIRGILNADAARPASRLLCAVMLICAPLVAAPLAAMQLVHAAAPAPAPMETRASLPASAVLADLPAIIPAARAAEAPPVQRQRASPRRIVPTRAPRPAVTAEPRPRLLLELELAAKIPQGHAGHTPPPPQPPAPGTQAAAWREAIFEKRSIRVQNRESNVGMRRAGAAIRAGNADDRDFAKAMTDAATGLRVKAQDLEAVAADGSVVKEVRDAHARAAGSLRSQADKLDIDARRKLFGG</sequence>
<accession>A0A2K8MJ15</accession>
<feature type="transmembrane region" description="Helical" evidence="1">
    <location>
        <begin position="35"/>
        <end position="55"/>
    </location>
</feature>
<evidence type="ECO:0000313" key="3">
    <source>
        <dbReference type="EMBL" id="ATY33878.1"/>
    </source>
</evidence>
<keyword evidence="1" id="KW-0812">Transmembrane</keyword>
<dbReference type="RefSeq" id="WP_100283674.1">
    <property type="nucleotide sequence ID" value="NZ_CP024923.1"/>
</dbReference>
<proteinExistence type="predicted"/>